<name>A0AAV5D443_ELECO</name>
<dbReference type="PANTHER" id="PTHR33074">
    <property type="entry name" value="EXPRESSED PROTEIN-RELATED"/>
    <property type="match status" value="1"/>
</dbReference>
<comment type="caution">
    <text evidence="2">The sequence shown here is derived from an EMBL/GenBank/DDBJ whole genome shotgun (WGS) entry which is preliminary data.</text>
</comment>
<reference evidence="2" key="2">
    <citation type="submission" date="2021-12" db="EMBL/GenBank/DDBJ databases">
        <title>Resequencing data analysis of finger millet.</title>
        <authorList>
            <person name="Hatakeyama M."/>
            <person name="Aluri S."/>
            <person name="Balachadran M.T."/>
            <person name="Sivarajan S.R."/>
            <person name="Poveda L."/>
            <person name="Shimizu-Inatsugi R."/>
            <person name="Schlapbach R."/>
            <person name="Sreeman S.M."/>
            <person name="Shimizu K.K."/>
        </authorList>
    </citation>
    <scope>NUCLEOTIDE SEQUENCE</scope>
</reference>
<proteinExistence type="predicted"/>
<sequence length="355" mass="40513">MSFDCVGRPIRASLRPAAPPAVSRLHLHWTGRPAIKRTMAEPTVIGAHRHAILFELTVPFDDPETWRHYHAASFPIDYFVYSSATSPPSLTRLLFPPCFEGGAIFNPRIDGMFLPFYRNQRQRTMVERDMGILCCHDGNGDDDEFTFTVADLSHRDWHHVKKLPIPPNLTTKLRSFWSDTVLAVDERRLCWVDYYQGLLLIDVLADRPQLHYIPLPAEAMQSRRPYIDAFAPDPFRCVCVVNDDETTAAGGTIIIKLVCIIIINKRTSLPAFTIKTWTLNINNYQQGHHQWNEDFGGTTMDADEFFGLYYEPQVDQSSSNSLLSRVQPRFTLVSLVNPHVISFCSRRKRTTTTSG</sequence>
<dbReference type="Pfam" id="PF07762">
    <property type="entry name" value="DUF1618"/>
    <property type="match status" value="1"/>
</dbReference>
<evidence type="ECO:0000313" key="2">
    <source>
        <dbReference type="EMBL" id="GJN05176.1"/>
    </source>
</evidence>
<protein>
    <recommendedName>
        <fullName evidence="1">DUF1618 domain-containing protein</fullName>
    </recommendedName>
</protein>
<gene>
    <name evidence="2" type="primary">ga22784</name>
    <name evidence="2" type="ORF">PR202_ga22784</name>
</gene>
<dbReference type="Proteomes" id="UP001054889">
    <property type="component" value="Unassembled WGS sequence"/>
</dbReference>
<accession>A0AAV5D443</accession>
<keyword evidence="3" id="KW-1185">Reference proteome</keyword>
<evidence type="ECO:0000313" key="3">
    <source>
        <dbReference type="Proteomes" id="UP001054889"/>
    </source>
</evidence>
<dbReference type="EMBL" id="BQKI01000011">
    <property type="protein sequence ID" value="GJN05176.1"/>
    <property type="molecule type" value="Genomic_DNA"/>
</dbReference>
<feature type="domain" description="DUF1618" evidence="1">
    <location>
        <begin position="191"/>
        <end position="341"/>
    </location>
</feature>
<evidence type="ECO:0000259" key="1">
    <source>
        <dbReference type="Pfam" id="PF07762"/>
    </source>
</evidence>
<dbReference type="InterPro" id="IPR011676">
    <property type="entry name" value="DUF1618"/>
</dbReference>
<reference evidence="2" key="1">
    <citation type="journal article" date="2018" name="DNA Res.">
        <title>Multiple hybrid de novo genome assembly of finger millet, an orphan allotetraploid crop.</title>
        <authorList>
            <person name="Hatakeyama M."/>
            <person name="Aluri S."/>
            <person name="Balachadran M.T."/>
            <person name="Sivarajan S.R."/>
            <person name="Patrignani A."/>
            <person name="Gruter S."/>
            <person name="Poveda L."/>
            <person name="Shimizu-Inatsugi R."/>
            <person name="Baeten J."/>
            <person name="Francoijs K.J."/>
            <person name="Nataraja K.N."/>
            <person name="Reddy Y.A.N."/>
            <person name="Phadnis S."/>
            <person name="Ravikumar R.L."/>
            <person name="Schlapbach R."/>
            <person name="Sreeman S.M."/>
            <person name="Shimizu K.K."/>
        </authorList>
    </citation>
    <scope>NUCLEOTIDE SEQUENCE</scope>
</reference>
<organism evidence="2 3">
    <name type="scientific">Eleusine coracana subsp. coracana</name>
    <dbReference type="NCBI Taxonomy" id="191504"/>
    <lineage>
        <taxon>Eukaryota</taxon>
        <taxon>Viridiplantae</taxon>
        <taxon>Streptophyta</taxon>
        <taxon>Embryophyta</taxon>
        <taxon>Tracheophyta</taxon>
        <taxon>Spermatophyta</taxon>
        <taxon>Magnoliopsida</taxon>
        <taxon>Liliopsida</taxon>
        <taxon>Poales</taxon>
        <taxon>Poaceae</taxon>
        <taxon>PACMAD clade</taxon>
        <taxon>Chloridoideae</taxon>
        <taxon>Cynodonteae</taxon>
        <taxon>Eleusininae</taxon>
        <taxon>Eleusine</taxon>
    </lineage>
</organism>
<dbReference type="PANTHER" id="PTHR33074:SF79">
    <property type="entry name" value="EXPRESSED PROTEIN"/>
    <property type="match status" value="1"/>
</dbReference>
<dbReference type="AlphaFoldDB" id="A0AAV5D443"/>